<feature type="compositionally biased region" description="Low complexity" evidence="1">
    <location>
        <begin position="561"/>
        <end position="580"/>
    </location>
</feature>
<gene>
    <name evidence="2" type="ORF">VNI00_018499</name>
</gene>
<feature type="region of interest" description="Disordered" evidence="1">
    <location>
        <begin position="194"/>
        <end position="371"/>
    </location>
</feature>
<organism evidence="2 3">
    <name type="scientific">Paramarasmius palmivorus</name>
    <dbReference type="NCBI Taxonomy" id="297713"/>
    <lineage>
        <taxon>Eukaryota</taxon>
        <taxon>Fungi</taxon>
        <taxon>Dikarya</taxon>
        <taxon>Basidiomycota</taxon>
        <taxon>Agaricomycotina</taxon>
        <taxon>Agaricomycetes</taxon>
        <taxon>Agaricomycetidae</taxon>
        <taxon>Agaricales</taxon>
        <taxon>Marasmiineae</taxon>
        <taxon>Marasmiaceae</taxon>
        <taxon>Paramarasmius</taxon>
    </lineage>
</organism>
<evidence type="ECO:0000256" key="1">
    <source>
        <dbReference type="SAM" id="MobiDB-lite"/>
    </source>
</evidence>
<sequence>MPSKSTMNSYILASDEEVSDAESAVFVGSGVAPLSSPPREITMVVKKRKPSTPTASPSKTARTSLTSSPSKANRTRVSAGSDSRAQEESTGRDRTRSSRPSADVPSDVEALEISSDDNESNIRTRDLTVAHCSDRSAGRGSTRVVPSSVPARKSTTVKKVPDDDEFVFVASLINFAADLVLILVREVHATPRKGKDVTPRAKTSKEAVPFDPAIRRTPRTPKPTQKVKELMKSTPTTSLVEKLDALGTETPSPASPSPSRSDASYKPAAPRSKPRGRALSPAFEVVKTPVPSRRGKLADVSAVDEDVSEEDGVIDRVRQSRKGKSNGTGVSDKPGRGQDTVVVTSRGRGKGKSSKKKALPKSEYVSSVSHLHADVDDCASVEDSQESGRGMFEIDFYSISSRSPTPALFKLRSLTDSEDELPSPSTVMRSRVQPISPAGSDAMDCDSDDPGSVRQTRSLSPTFSDPPRPRRDSVEWDEDALAAIGSDDDVKPSVTTNAAPKVDIEPARVSRKHSLGVDGKQSATKGAPKQSDKDSSDPPIRSPPKAASIDKPATRVKEETSSSSSSARKTSAPASSSRSSPAKKKAVPINLLCIDEDDGDVVSTPEELRSFLNAALVAEELRPLYDQDWVKNFEGFQALSYAIIKQAMDSRSISKLLRSLGFVGSSPYYHLPRLPLTNFVFGRNCIRVPYAEGQKQAIFILPGLIVGSHLQKGVLSGGAMVKQLHLQPFEHDWDIMQSVVCAFFNNATVHAPGRASYLVFQTKKQGWTSPIPPAPASSSSSTFTSAPARPEDRVMSVDEVYSMSLARPNGPAYRYFEEGIPVYDGRTSEKGKGFCFTARDWENYTSLPRFPKSEIPQNTFAIIAFTISGFPRNNTPYHVVQFNAMFAIVLGEAKLKAPSA</sequence>
<comment type="caution">
    <text evidence="2">The sequence shown here is derived from an EMBL/GenBank/DDBJ whole genome shotgun (WGS) entry which is preliminary data.</text>
</comment>
<feature type="compositionally biased region" description="Acidic residues" evidence="1">
    <location>
        <begin position="302"/>
        <end position="312"/>
    </location>
</feature>
<dbReference type="AlphaFoldDB" id="A0AAW0AX15"/>
<evidence type="ECO:0000313" key="3">
    <source>
        <dbReference type="Proteomes" id="UP001383192"/>
    </source>
</evidence>
<feature type="compositionally biased region" description="Polar residues" evidence="1">
    <location>
        <begin position="51"/>
        <end position="83"/>
    </location>
</feature>
<keyword evidence="3" id="KW-1185">Reference proteome</keyword>
<dbReference type="EMBL" id="JAYKXP010000241">
    <property type="protein sequence ID" value="KAK7017938.1"/>
    <property type="molecule type" value="Genomic_DNA"/>
</dbReference>
<feature type="region of interest" description="Disordered" evidence="1">
    <location>
        <begin position="28"/>
        <end position="125"/>
    </location>
</feature>
<feature type="compositionally biased region" description="Polar residues" evidence="1">
    <location>
        <begin position="453"/>
        <end position="463"/>
    </location>
</feature>
<protein>
    <submittedName>
        <fullName evidence="2">Uncharacterized protein</fullName>
    </submittedName>
</protein>
<evidence type="ECO:0000313" key="2">
    <source>
        <dbReference type="EMBL" id="KAK7017938.1"/>
    </source>
</evidence>
<dbReference type="Proteomes" id="UP001383192">
    <property type="component" value="Unassembled WGS sequence"/>
</dbReference>
<feature type="compositionally biased region" description="Basic and acidic residues" evidence="1">
    <location>
        <begin position="194"/>
        <end position="205"/>
    </location>
</feature>
<feature type="region of interest" description="Disordered" evidence="1">
    <location>
        <begin position="415"/>
        <end position="582"/>
    </location>
</feature>
<name>A0AAW0AX15_9AGAR</name>
<reference evidence="2 3" key="1">
    <citation type="submission" date="2024-01" db="EMBL/GenBank/DDBJ databases">
        <title>A draft genome for a cacao thread blight-causing isolate of Paramarasmius palmivorus.</title>
        <authorList>
            <person name="Baruah I.K."/>
            <person name="Bukari Y."/>
            <person name="Amoako-Attah I."/>
            <person name="Meinhardt L.W."/>
            <person name="Bailey B.A."/>
            <person name="Cohen S.P."/>
        </authorList>
    </citation>
    <scope>NUCLEOTIDE SEQUENCE [LARGE SCALE GENOMIC DNA]</scope>
    <source>
        <strain evidence="2 3">GH-12</strain>
    </source>
</reference>
<feature type="compositionally biased region" description="Basic and acidic residues" evidence="1">
    <location>
        <begin position="84"/>
        <end position="96"/>
    </location>
</feature>
<proteinExistence type="predicted"/>
<feature type="compositionally biased region" description="Basic residues" evidence="1">
    <location>
        <begin position="347"/>
        <end position="359"/>
    </location>
</feature>
<accession>A0AAW0AX15</accession>